<protein>
    <submittedName>
        <fullName evidence="5">NUDIX hydrolase</fullName>
    </submittedName>
</protein>
<sequence length="144" mass="14943">MSDRSYPARPILTVSTAVIRDGRVLVAERANAPGAGLFSLPGGLVEVGETLAQAAARELMEEVGVSAEPVGLCGARDIIVRDADGRVERHFVVISFAARWTAGEGTVSPEAAAIRWIRPEEAAGLPTTEGLAEVLAGAVALVRA</sequence>
<keyword evidence="6" id="KW-1185">Reference proteome</keyword>
<dbReference type="KEGG" id="phr:C6569_01450"/>
<dbReference type="PROSITE" id="PS00893">
    <property type="entry name" value="NUDIX_BOX"/>
    <property type="match status" value="1"/>
</dbReference>
<dbReference type="PANTHER" id="PTHR43736">
    <property type="entry name" value="ADP-RIBOSE PYROPHOSPHATASE"/>
    <property type="match status" value="1"/>
</dbReference>
<dbReference type="SUPFAM" id="SSF55811">
    <property type="entry name" value="Nudix"/>
    <property type="match status" value="1"/>
</dbReference>
<dbReference type="CDD" id="cd04673">
    <property type="entry name" value="NUDIX_ADPRase"/>
    <property type="match status" value="1"/>
</dbReference>
<gene>
    <name evidence="5" type="ORF">C6569_01450</name>
</gene>
<dbReference type="EMBL" id="CP027668">
    <property type="protein sequence ID" value="AVO43841.1"/>
    <property type="molecule type" value="Genomic_DNA"/>
</dbReference>
<comment type="similarity">
    <text evidence="3">Belongs to the Nudix hydrolase family.</text>
</comment>
<evidence type="ECO:0000256" key="2">
    <source>
        <dbReference type="ARBA" id="ARBA00022801"/>
    </source>
</evidence>
<evidence type="ECO:0000313" key="5">
    <source>
        <dbReference type="EMBL" id="AVO43841.1"/>
    </source>
</evidence>
<dbReference type="InterPro" id="IPR000086">
    <property type="entry name" value="NUDIX_hydrolase_dom"/>
</dbReference>
<accession>A0A2S0N7C7</accession>
<organism evidence="5 6">
    <name type="scientific">Phreatobacter cathodiphilus</name>
    <dbReference type="NCBI Taxonomy" id="1868589"/>
    <lineage>
        <taxon>Bacteria</taxon>
        <taxon>Pseudomonadati</taxon>
        <taxon>Pseudomonadota</taxon>
        <taxon>Alphaproteobacteria</taxon>
        <taxon>Hyphomicrobiales</taxon>
        <taxon>Phreatobacteraceae</taxon>
        <taxon>Phreatobacter</taxon>
    </lineage>
</organism>
<keyword evidence="2 3" id="KW-0378">Hydrolase</keyword>
<dbReference type="InterPro" id="IPR020084">
    <property type="entry name" value="NUDIX_hydrolase_CS"/>
</dbReference>
<evidence type="ECO:0000313" key="6">
    <source>
        <dbReference type="Proteomes" id="UP000237889"/>
    </source>
</evidence>
<dbReference type="Proteomes" id="UP000237889">
    <property type="component" value="Chromosome"/>
</dbReference>
<dbReference type="OrthoDB" id="9761969at2"/>
<comment type="cofactor">
    <cofactor evidence="1">
        <name>Mg(2+)</name>
        <dbReference type="ChEBI" id="CHEBI:18420"/>
    </cofactor>
</comment>
<dbReference type="PANTHER" id="PTHR43736:SF1">
    <property type="entry name" value="DIHYDRONEOPTERIN TRIPHOSPHATE DIPHOSPHATASE"/>
    <property type="match status" value="1"/>
</dbReference>
<proteinExistence type="inferred from homology"/>
<dbReference type="InterPro" id="IPR015797">
    <property type="entry name" value="NUDIX_hydrolase-like_dom_sf"/>
</dbReference>
<reference evidence="5 6" key="1">
    <citation type="submission" date="2018-03" db="EMBL/GenBank/DDBJ databases">
        <title>Genome sequencing of Phreatobacter sp.</title>
        <authorList>
            <person name="Kim S.-J."/>
            <person name="Heo J."/>
            <person name="Kwon S.-W."/>
        </authorList>
    </citation>
    <scope>NUCLEOTIDE SEQUENCE [LARGE SCALE GENOMIC DNA]</scope>
    <source>
        <strain evidence="5 6">S-12</strain>
    </source>
</reference>
<evidence type="ECO:0000259" key="4">
    <source>
        <dbReference type="PROSITE" id="PS51462"/>
    </source>
</evidence>
<dbReference type="RefSeq" id="WP_106747171.1">
    <property type="nucleotide sequence ID" value="NZ_CP027668.1"/>
</dbReference>
<dbReference type="InterPro" id="IPR020476">
    <property type="entry name" value="Nudix_hydrolase"/>
</dbReference>
<feature type="domain" description="Nudix hydrolase" evidence="4">
    <location>
        <begin position="9"/>
        <end position="139"/>
    </location>
</feature>
<dbReference type="PRINTS" id="PR00502">
    <property type="entry name" value="NUDIXFAMILY"/>
</dbReference>
<evidence type="ECO:0000256" key="3">
    <source>
        <dbReference type="RuleBase" id="RU003476"/>
    </source>
</evidence>
<dbReference type="Pfam" id="PF00293">
    <property type="entry name" value="NUDIX"/>
    <property type="match status" value="1"/>
</dbReference>
<evidence type="ECO:0000256" key="1">
    <source>
        <dbReference type="ARBA" id="ARBA00001946"/>
    </source>
</evidence>
<dbReference type="GO" id="GO:0016787">
    <property type="term" value="F:hydrolase activity"/>
    <property type="evidence" value="ECO:0007669"/>
    <property type="project" value="UniProtKB-KW"/>
</dbReference>
<dbReference type="Gene3D" id="3.90.79.10">
    <property type="entry name" value="Nucleoside Triphosphate Pyrophosphohydrolase"/>
    <property type="match status" value="1"/>
</dbReference>
<name>A0A2S0N7C7_9HYPH</name>
<dbReference type="PROSITE" id="PS51462">
    <property type="entry name" value="NUDIX"/>
    <property type="match status" value="1"/>
</dbReference>
<dbReference type="AlphaFoldDB" id="A0A2S0N7C7"/>